<dbReference type="EMBL" id="LAZR01025740">
    <property type="protein sequence ID" value="KKL70947.1"/>
    <property type="molecule type" value="Genomic_DNA"/>
</dbReference>
<comment type="caution">
    <text evidence="1">The sequence shown here is derived from an EMBL/GenBank/DDBJ whole genome shotgun (WGS) entry which is preliminary data.</text>
</comment>
<accession>A0A0F9H6Q5</accession>
<name>A0A0F9H6Q5_9ZZZZ</name>
<reference evidence="1" key="1">
    <citation type="journal article" date="2015" name="Nature">
        <title>Complex archaea that bridge the gap between prokaryotes and eukaryotes.</title>
        <authorList>
            <person name="Spang A."/>
            <person name="Saw J.H."/>
            <person name="Jorgensen S.L."/>
            <person name="Zaremba-Niedzwiedzka K."/>
            <person name="Martijn J."/>
            <person name="Lind A.E."/>
            <person name="van Eijk R."/>
            <person name="Schleper C."/>
            <person name="Guy L."/>
            <person name="Ettema T.J."/>
        </authorList>
    </citation>
    <scope>NUCLEOTIDE SEQUENCE</scope>
</reference>
<proteinExistence type="predicted"/>
<protein>
    <submittedName>
        <fullName evidence="1">Uncharacterized protein</fullName>
    </submittedName>
</protein>
<gene>
    <name evidence="1" type="ORF">LCGC14_2099820</name>
</gene>
<sequence length="69" mass="7351">MHGEKYAIAAGLNLDLVSGKIDDTIRNVTAQGIDAIAHDGEAVGVVNEPVDIVAYLPEQCSASRPHNFY</sequence>
<organism evidence="1">
    <name type="scientific">marine sediment metagenome</name>
    <dbReference type="NCBI Taxonomy" id="412755"/>
    <lineage>
        <taxon>unclassified sequences</taxon>
        <taxon>metagenomes</taxon>
        <taxon>ecological metagenomes</taxon>
    </lineage>
</organism>
<evidence type="ECO:0000313" key="1">
    <source>
        <dbReference type="EMBL" id="KKL70947.1"/>
    </source>
</evidence>
<dbReference type="AlphaFoldDB" id="A0A0F9H6Q5"/>